<dbReference type="InterPro" id="IPR036390">
    <property type="entry name" value="WH_DNA-bd_sf"/>
</dbReference>
<reference evidence="51 91" key="10">
    <citation type="submission" date="2020-06" db="EMBL/GenBank/DDBJ databases">
        <title>Two Listeria outbreaks in Switzerland in 2018 and 2020.</title>
        <authorList>
            <person name="Stevens M.J.A."/>
            <person name="Bloemberg G."/>
            <person name="Nusch-Inderbinnen M."/>
            <person name="Stephan R."/>
        </authorList>
    </citation>
    <scope>NUCLEOTIDE SEQUENCE [LARGE SCALE GENOMIC DNA]</scope>
    <source>
        <strain evidence="51 91">N18-0707</strain>
    </source>
</reference>
<dbReference type="EMBL" id="AAASLB010000002">
    <property type="protein sequence ID" value="EAE4941408.1"/>
    <property type="molecule type" value="Genomic_DNA"/>
</dbReference>
<dbReference type="EMBL" id="AABBZO010000003">
    <property type="protein sequence ID" value="EAG4461309.1"/>
    <property type="molecule type" value="Genomic_DNA"/>
</dbReference>
<name>A0A0B8RAM6_LISMN</name>
<evidence type="ECO:0000313" key="48">
    <source>
        <dbReference type="EMBL" id="HAJ9594024.1"/>
    </source>
</evidence>
<evidence type="ECO:0000313" key="55">
    <source>
        <dbReference type="Proteomes" id="UP000331186"/>
    </source>
</evidence>
<dbReference type="Proteomes" id="UP000524387">
    <property type="component" value="Unassembled WGS sequence"/>
</dbReference>
<dbReference type="EMBL" id="AALGDA010000005">
    <property type="protein sequence ID" value="ECY9781856.1"/>
    <property type="molecule type" value="Genomic_DNA"/>
</dbReference>
<evidence type="ECO:0000313" key="66">
    <source>
        <dbReference type="Proteomes" id="UP000368512"/>
    </source>
</evidence>
<dbReference type="Proteomes" id="UP000478704">
    <property type="component" value="Unassembled WGS sequence"/>
</dbReference>
<dbReference type="EMBL" id="AAAKQF010000002">
    <property type="protein sequence ID" value="EAC9039365.1"/>
    <property type="molecule type" value="Genomic_DNA"/>
</dbReference>
<reference evidence="84 90" key="7">
    <citation type="submission" date="2019-04" db="EMBL/GenBank/DDBJ databases">
        <authorList>
            <consortium name="GenomeTrakr: Next Generation Sequencing Network for Food Pathogen Tracability"/>
        </authorList>
    </citation>
    <scope>NUCLEOTIDE SEQUENCE [LARGE SCALE GENOMIC DNA]</scope>
    <source>
        <strain evidence="19 94">10B02965A-1</strain>
        <strain evidence="5 66">CFSAN008042</strain>
        <strain evidence="22 85">CFSAN063727</strain>
        <strain evidence="39 75">CFSAN102901</strain>
        <strain evidence="11 68">FDA00006494</strain>
        <strain evidence="3 65">FDA00007096</strain>
        <strain evidence="7 71">FDA00008584</strain>
        <strain evidence="17">FDA00011243</strain>
        <strain evidence="4 55">FDA00013332</strain>
        <strain evidence="10 59">FDA00013853</strain>
        <strain evidence="33 73">FDA00014336</strain>
        <strain evidence="35 69">FDA00014370</strain>
        <strain evidence="34 70">FDA00014392</strain>
        <strain evidence="41">FDA00015054</strain>
        <strain evidence="21 89">FDA1005580-S054-001</strain>
        <strain evidence="79">FDA1090798-S029-001</strain>
        <strain evidence="80">FDA956581-098-004</strain>
        <strain evidence="18 83">FDA960927-006-004</strain>
        <strain evidence="23 95">FLAG-38921</strain>
        <strain evidence="36 74">FLAG-51482A</strain>
        <strain evidence="16 57">FLAG-54356</strain>
        <strain evidence="9 67">FSIS31901579</strain>
        <strain evidence="29 84">LS1344</strain>
        <strain evidence="30 90">LS1419</strain>
        <strain evidence="40 77">OSF101448</strain>
        <strain evidence="8 60">VA-WGS-00405</strain>
    </source>
</reference>
<evidence type="ECO:0000313" key="46">
    <source>
        <dbReference type="EMBL" id="HAC0274833.1"/>
    </source>
</evidence>
<dbReference type="EMBL" id="AAAQQZ010000003">
    <property type="protein sequence ID" value="EAE1338686.1"/>
    <property type="molecule type" value="Genomic_DNA"/>
</dbReference>
<evidence type="ECO:0000313" key="85">
    <source>
        <dbReference type="Proteomes" id="UP000528151"/>
    </source>
</evidence>
<dbReference type="Proteomes" id="UP000840197">
    <property type="component" value="Unassembled WGS sequence"/>
</dbReference>
<evidence type="ECO:0000313" key="56">
    <source>
        <dbReference type="Proteomes" id="UP000336166"/>
    </source>
</evidence>
<dbReference type="Proteomes" id="UP000546397">
    <property type="component" value="Unassembled WGS sequence"/>
</dbReference>
<evidence type="ECO:0000313" key="26">
    <source>
        <dbReference type="EMBL" id="EAG9518274.1"/>
    </source>
</evidence>
<evidence type="ECO:0000313" key="43">
    <source>
        <dbReference type="EMBL" id="HAB8398002.1"/>
    </source>
</evidence>
<evidence type="ECO:0000313" key="33">
    <source>
        <dbReference type="EMBL" id="ECB9472937.1"/>
    </source>
</evidence>
<evidence type="ECO:0000313" key="22">
    <source>
        <dbReference type="EMBL" id="EAG4461309.1"/>
    </source>
</evidence>
<dbReference type="Proteomes" id="UP000427828">
    <property type="component" value="Unassembled WGS sequence"/>
</dbReference>
<reference evidence="56 58" key="5">
    <citation type="submission" date="2018-06" db="EMBL/GenBank/DDBJ databases">
        <authorList>
            <consortium name="PulseNet: The National Subtyping Network for Foodborne Disease Surveillance"/>
            <person name="Tarr C.L."/>
            <person name="Trees E."/>
            <person name="Katz L.S."/>
            <person name="Carleton-Romer H.A."/>
            <person name="Stroika S."/>
            <person name="Kucerova Z."/>
            <person name="Roache K.F."/>
            <person name="Sabol A.L."/>
            <person name="Besser J."/>
            <person name="Gerner-Smidt P."/>
        </authorList>
    </citation>
    <scope>NUCLEOTIDE SEQUENCE [LARGE SCALE GENOMIC DNA]</scope>
    <source>
        <strain evidence="2 58">2015L-6227</strain>
        <strain evidence="12 56">PNUSAL000134</strain>
        <strain evidence="6 62">PNUSAL000910</strain>
        <strain evidence="14 63">PNUSAL002180</strain>
        <strain evidence="15 78">PNUSAL002298</strain>
        <strain evidence="20 87">PNUSAL003001</strain>
        <strain evidence="31 61">PNUSAL004402</strain>
        <strain evidence="38 81">PNUSAL005692</strain>
    </source>
</reference>
<dbReference type="Proteomes" id="UP000344343">
    <property type="component" value="Unassembled WGS sequence"/>
</dbReference>
<evidence type="ECO:0000313" key="34">
    <source>
        <dbReference type="EMBL" id="ECB9513038.1"/>
    </source>
</evidence>
<dbReference type="EMBL" id="AAAREG010000009">
    <property type="protein sequence ID" value="EAE2354928.1"/>
    <property type="molecule type" value="Genomic_DNA"/>
</dbReference>
<evidence type="ECO:0000313" key="83">
    <source>
        <dbReference type="Proteomes" id="UP000525850"/>
    </source>
</evidence>
<dbReference type="EMBL" id="AAAIKW010000002">
    <property type="protein sequence ID" value="EAC4551741.1"/>
    <property type="molecule type" value="Genomic_DNA"/>
</dbReference>
<evidence type="ECO:0000313" key="6">
    <source>
        <dbReference type="EMBL" id="EAC9039365.1"/>
    </source>
</evidence>
<dbReference type="Proteomes" id="UP000364988">
    <property type="component" value="Unassembled WGS sequence"/>
</dbReference>
<reference evidence="50 76" key="4">
    <citation type="submission" date="2018-04" db="EMBL/GenBank/DDBJ databases">
        <title>Genome Analysis of a Prevalent Clone of Listeria monocytogenes Sequence Type 87 in China.</title>
        <authorList>
            <person name="Wang Y."/>
        </authorList>
    </citation>
    <scope>NUCLEOTIDE SEQUENCE [LARGE SCALE GENOMIC DNA]</scope>
    <source>
        <strain evidence="50 76">ICDC_LM1523</strain>
    </source>
</reference>
<dbReference type="Pfam" id="PF03551">
    <property type="entry name" value="PadR"/>
    <property type="match status" value="1"/>
</dbReference>
<evidence type="ECO:0000313" key="50">
    <source>
        <dbReference type="EMBL" id="KAA9449173.1"/>
    </source>
</evidence>
<dbReference type="EMBL" id="DABJAN010000004">
    <property type="protein sequence ID" value="HAJ9594024.1"/>
    <property type="molecule type" value="Genomic_DNA"/>
</dbReference>
<dbReference type="EMBL" id="AACKDQ010000008">
    <property type="protein sequence ID" value="EAK9316439.1"/>
    <property type="molecule type" value="Genomic_DNA"/>
</dbReference>
<evidence type="ECO:0000313" key="88">
    <source>
        <dbReference type="Proteomes" id="UP000533021"/>
    </source>
</evidence>
<evidence type="ECO:0000313" key="12">
    <source>
        <dbReference type="EMBL" id="EAE2354928.1"/>
    </source>
</evidence>
<comment type="caution">
    <text evidence="25">The sequence shown here is derived from an EMBL/GenBank/DDBJ whole genome shotgun (WGS) entry which is preliminary data.</text>
</comment>
<organism evidence="25 82">
    <name type="scientific">Listeria monocytogenes</name>
    <dbReference type="NCBI Taxonomy" id="1639"/>
    <lineage>
        <taxon>Bacteria</taxon>
        <taxon>Bacillati</taxon>
        <taxon>Bacillota</taxon>
        <taxon>Bacilli</taxon>
        <taxon>Bacillales</taxon>
        <taxon>Listeriaceae</taxon>
        <taxon>Listeria</taxon>
    </lineage>
</organism>
<dbReference type="EMBL" id="AAAJWF010000005">
    <property type="protein sequence ID" value="EAC7480639.1"/>
    <property type="molecule type" value="Genomic_DNA"/>
</dbReference>
<dbReference type="Proteomes" id="UP000548278">
    <property type="component" value="Unassembled WGS sequence"/>
</dbReference>
<dbReference type="Proteomes" id="UP000337746">
    <property type="component" value="Unassembled WGS sequence"/>
</dbReference>
<sequence>MIPNVLEYTLLQMIAREASSGYELANRLRIMQNTHHSQIYPSLSKLEKAGFLVVHKHSQDKKPDKKVYTITQTGLDSLLEWSETPLKIPVTRDEFTTKVQLDWLNNARTKGLIQERESYLKEQLGLIEETLDHFAKLFDLKTKQDKLKNMSYQVYARRLDLIQTELKWCEEMYKIL</sequence>
<dbReference type="SUPFAM" id="SSF46785">
    <property type="entry name" value="Winged helix' DNA-binding domain"/>
    <property type="match status" value="1"/>
</dbReference>
<evidence type="ECO:0000313" key="8">
    <source>
        <dbReference type="EMBL" id="EAD3792746.1"/>
    </source>
</evidence>
<proteinExistence type="predicted"/>
<evidence type="ECO:0000313" key="9">
    <source>
        <dbReference type="EMBL" id="EAD5773884.1"/>
    </source>
</evidence>
<evidence type="ECO:0000313" key="37">
    <source>
        <dbReference type="EMBL" id="ECY6544458.1"/>
    </source>
</evidence>
<dbReference type="Proteomes" id="UP000528151">
    <property type="component" value="Unassembled WGS sequence"/>
</dbReference>
<dbReference type="Proteomes" id="UP000478682">
    <property type="component" value="Unassembled WGS sequence"/>
</dbReference>
<dbReference type="Proteomes" id="UP000423131">
    <property type="component" value="Unassembled WGS sequence"/>
</dbReference>
<evidence type="ECO:0000313" key="98">
    <source>
        <dbReference type="Proteomes" id="UP000843775"/>
    </source>
</evidence>
<evidence type="ECO:0000313" key="30">
    <source>
        <dbReference type="EMBL" id="EAH4371374.1"/>
    </source>
</evidence>
<evidence type="ECO:0000313" key="79">
    <source>
        <dbReference type="Proteomes" id="UP000478704"/>
    </source>
</evidence>
<dbReference type="EMBL" id="AABBAW010000003">
    <property type="protein sequence ID" value="EAG2515010.1"/>
    <property type="molecule type" value="Genomic_DNA"/>
</dbReference>
<evidence type="ECO:0000313" key="91">
    <source>
        <dbReference type="Proteomes" id="UP000544530"/>
    </source>
</evidence>
<evidence type="ECO:0000313" key="96">
    <source>
        <dbReference type="Proteomes" id="UP000840197"/>
    </source>
</evidence>
<feature type="domain" description="Transcription regulator PadR N-terminal" evidence="1">
    <location>
        <begin position="10"/>
        <end position="77"/>
    </location>
</feature>
<dbReference type="EMBL" id="AAIAJJ010000004">
    <property type="protein sequence ID" value="ECC1557029.1"/>
    <property type="molecule type" value="Genomic_DNA"/>
</dbReference>
<dbReference type="EMBL" id="QDAY01000003">
    <property type="protein sequence ID" value="KAA9449173.1"/>
    <property type="molecule type" value="Genomic_DNA"/>
</dbReference>
<evidence type="ECO:0000313" key="57">
    <source>
        <dbReference type="Proteomes" id="UP000337746"/>
    </source>
</evidence>
<evidence type="ECO:0000313" key="23">
    <source>
        <dbReference type="EMBL" id="EAG6169305.1"/>
    </source>
</evidence>
<evidence type="ECO:0000313" key="54">
    <source>
        <dbReference type="Proteomes" id="UP000272537"/>
    </source>
</evidence>
<dbReference type="EMBL" id="DAAIHR010000005">
    <property type="protein sequence ID" value="HAB8398002.1"/>
    <property type="molecule type" value="Genomic_DNA"/>
</dbReference>
<dbReference type="EMBL" id="QXLS01000003">
    <property type="protein sequence ID" value="RKA08311.1"/>
    <property type="molecule type" value="Genomic_DNA"/>
</dbReference>
<evidence type="ECO:0000313" key="52">
    <source>
        <dbReference type="EMBL" id="OET52294.1"/>
    </source>
</evidence>
<dbReference type="EMBL" id="DAAIJL010000006">
    <property type="protein sequence ID" value="HAB8557190.1"/>
    <property type="molecule type" value="Genomic_DNA"/>
</dbReference>
<evidence type="ECO:0000313" key="62">
    <source>
        <dbReference type="Proteomes" id="UP000354255"/>
    </source>
</evidence>
<dbReference type="EMBL" id="AABCVX010000003">
    <property type="protein sequence ID" value="EAG6169305.1"/>
    <property type="molecule type" value="Genomic_DNA"/>
</dbReference>
<dbReference type="RefSeq" id="WP_003725353.1">
    <property type="nucleotide sequence ID" value="NC_021824.1"/>
</dbReference>
<evidence type="ECO:0000313" key="84">
    <source>
        <dbReference type="Proteomes" id="UP000527632"/>
    </source>
</evidence>
<evidence type="ECO:0000313" key="49">
    <source>
        <dbReference type="EMBL" id="HAO5923610.1"/>
    </source>
</evidence>
<dbReference type="EMBL" id="AABEKN010000004">
    <property type="protein sequence ID" value="EAG9354308.1"/>
    <property type="molecule type" value="Genomic_DNA"/>
</dbReference>
<dbReference type="EMBL" id="AABAGT010000008">
    <property type="protein sequence ID" value="EAG0866922.1"/>
    <property type="molecule type" value="Genomic_DNA"/>
</dbReference>
<evidence type="ECO:0000313" key="38">
    <source>
        <dbReference type="EMBL" id="ECY9781856.1"/>
    </source>
</evidence>
<dbReference type="EMBL" id="AABATR010000003">
    <property type="protein sequence ID" value="EAG1893508.1"/>
    <property type="molecule type" value="Genomic_DNA"/>
</dbReference>
<dbReference type="Proteomes" id="UP000345329">
    <property type="component" value="Unassembled WGS sequence"/>
</dbReference>
<dbReference type="Proteomes" id="UP000354255">
    <property type="component" value="Unassembled WGS sequence"/>
</dbReference>
<dbReference type="EMBL" id="AANDSR010000003">
    <property type="protein sequence ID" value="EDN9836364.1"/>
    <property type="molecule type" value="Genomic_DNA"/>
</dbReference>
<evidence type="ECO:0000313" key="95">
    <source>
        <dbReference type="Proteomes" id="UP000566721"/>
    </source>
</evidence>
<dbReference type="EMBL" id="DAAJFY010000003">
    <property type="protein sequence ID" value="HAC0274833.1"/>
    <property type="molecule type" value="Genomic_DNA"/>
</dbReference>
<dbReference type="Proteomes" id="UP000481141">
    <property type="component" value="Unassembled WGS sequence"/>
</dbReference>
<evidence type="ECO:0000313" key="42">
    <source>
        <dbReference type="EMBL" id="HAA9720656.1"/>
    </source>
</evidence>
<evidence type="ECO:0000313" key="94">
    <source>
        <dbReference type="Proteomes" id="UP000549379"/>
    </source>
</evidence>
<dbReference type="KEGG" id="lmok:CQ02_07235"/>
<dbReference type="Proteomes" id="UP000339309">
    <property type="component" value="Unassembled WGS sequence"/>
</dbReference>
<evidence type="ECO:0000313" key="41">
    <source>
        <dbReference type="EMBL" id="EDP8514904.1"/>
    </source>
</evidence>
<evidence type="ECO:0000313" key="89">
    <source>
        <dbReference type="Proteomes" id="UP000540117"/>
    </source>
</evidence>
<evidence type="ECO:0000313" key="47">
    <source>
        <dbReference type="EMBL" id="HAC1754127.1"/>
    </source>
</evidence>
<evidence type="ECO:0000313" key="78">
    <source>
        <dbReference type="Proteomes" id="UP000478682"/>
    </source>
</evidence>
<dbReference type="Proteomes" id="UP000842809">
    <property type="component" value="Unassembled WGS sequence"/>
</dbReference>
<dbReference type="EMBL" id="AABBHO010000012">
    <property type="protein sequence ID" value="EAG2996787.1"/>
    <property type="molecule type" value="Genomic_DNA"/>
</dbReference>
<dbReference type="EMBL" id="AABBYJ010000002">
    <property type="protein sequence ID" value="EAG4330491.1"/>
    <property type="molecule type" value="Genomic_DNA"/>
</dbReference>
<evidence type="ECO:0000313" key="81">
    <source>
        <dbReference type="Proteomes" id="UP000489121"/>
    </source>
</evidence>
<reference evidence="53 54" key="2">
    <citation type="journal article" date="2018" name="BMC Genomics">
        <title>Genes significantly associated with lineage II food isolates of Listeria monocytogenes.</title>
        <authorList>
            <person name="Pirone-Davies C."/>
            <person name="Chen Y."/>
            <person name="Pightling A."/>
            <person name="Ryan G."/>
            <person name="Wang Y."/>
            <person name="Yao K."/>
            <person name="Hoffmann M."/>
            <person name="Allard M.W."/>
        </authorList>
    </citation>
    <scope>NUCLEOTIDE SEQUENCE [LARGE SCALE GENOMIC DNA]</scope>
    <source>
        <strain evidence="53 54">PNUSAL000550</strain>
    </source>
</reference>
<evidence type="ECO:0000313" key="100">
    <source>
        <dbReference type="Proteomes" id="UP000844471"/>
    </source>
</evidence>
<evidence type="ECO:0000313" key="61">
    <source>
        <dbReference type="Proteomes" id="UP000350032"/>
    </source>
</evidence>
<dbReference type="EMBL" id="AABAWE010000004">
    <property type="protein sequence ID" value="EAG2087531.1"/>
    <property type="molecule type" value="Genomic_DNA"/>
</dbReference>
<dbReference type="EMBL" id="AABGVJ010000001">
    <property type="protein sequence ID" value="EAH4371374.1"/>
    <property type="molecule type" value="Genomic_DNA"/>
</dbReference>
<evidence type="ECO:0000313" key="36">
    <source>
        <dbReference type="EMBL" id="ECX6924121.1"/>
    </source>
</evidence>
<evidence type="ECO:0000313" key="87">
    <source>
        <dbReference type="Proteomes" id="UP000531172"/>
    </source>
</evidence>
<dbReference type="Proteomes" id="UP000544530">
    <property type="component" value="Unassembled WGS sequence"/>
</dbReference>
<dbReference type="EMBL" id="DABXZF010000056">
    <property type="protein sequence ID" value="HAO5923610.1"/>
    <property type="molecule type" value="Genomic_DNA"/>
</dbReference>
<dbReference type="Proteomes" id="UP000403352">
    <property type="component" value="Unassembled WGS sequence"/>
</dbReference>
<dbReference type="Proteomes" id="UP000455569">
    <property type="component" value="Unassembled WGS sequence"/>
</dbReference>
<dbReference type="Proteomes" id="UP000549379">
    <property type="component" value="Unassembled WGS sequence"/>
</dbReference>
<dbReference type="Proteomes" id="UP000841146">
    <property type="component" value="Unassembled WGS sequence"/>
</dbReference>
<evidence type="ECO:0000313" key="39">
    <source>
        <dbReference type="EMBL" id="EDN7715117.1"/>
    </source>
</evidence>
<dbReference type="EMBL" id="AAHZFN010000005">
    <property type="protein sequence ID" value="ECB9472937.1"/>
    <property type="molecule type" value="Genomic_DNA"/>
</dbReference>
<evidence type="ECO:0000313" key="32">
    <source>
        <dbReference type="EMBL" id="EAK9316439.1"/>
    </source>
</evidence>
<protein>
    <submittedName>
        <fullName evidence="51">Helix-turn-helix transcriptional regulator</fullName>
    </submittedName>
    <submittedName>
        <fullName evidence="25">PadR family transcriptional regulator</fullName>
    </submittedName>
</protein>
<dbReference type="EMBL" id="AALAQH010000002">
    <property type="protein sequence ID" value="ECX6924121.1"/>
    <property type="molecule type" value="Genomic_DNA"/>
</dbReference>
<evidence type="ECO:0000313" key="64">
    <source>
        <dbReference type="Proteomes" id="UP000364988"/>
    </source>
</evidence>
<evidence type="ECO:0000313" key="71">
    <source>
        <dbReference type="Proteomes" id="UP000403352"/>
    </source>
</evidence>
<dbReference type="Proteomes" id="UP000368512">
    <property type="component" value="Unassembled WGS sequence"/>
</dbReference>
<dbReference type="Proteomes" id="UP000398321">
    <property type="component" value="Unassembled WGS sequence"/>
</dbReference>
<dbReference type="Proteomes" id="UP000844415">
    <property type="component" value="Unassembled WGS sequence"/>
</dbReference>
<evidence type="ECO:0000313" key="16">
    <source>
        <dbReference type="EMBL" id="EAG2087531.1"/>
    </source>
</evidence>
<dbReference type="Proteomes" id="UP000489121">
    <property type="component" value="Unassembled WGS sequence"/>
</dbReference>
<evidence type="ECO:0000313" key="82">
    <source>
        <dbReference type="Proteomes" id="UP000524387"/>
    </source>
</evidence>
<reference evidence="96 97" key="3">
    <citation type="journal article" date="2018" name="Genome Biol.">
        <title>SKESA: strategic k-mer extension for scrupulous assemblies.</title>
        <authorList>
            <person name="Souvorov A."/>
            <person name="Agarwala R."/>
            <person name="Lipman D.J."/>
        </authorList>
    </citation>
    <scope>NUCLEOTIDE SEQUENCE [LARGE SCALE GENOMIC DNA]</scope>
    <source>
        <strain evidence="48">2017-325981-023-01</strain>
        <strain evidence="44 99">CFIAFB20100120</strain>
        <strain evidence="43 96">CFIAFB20130012</strain>
        <strain evidence="46">CFIAFB20170037</strain>
        <strain evidence="45 97">CFIAFB20170045</strain>
        <strain evidence="47 98">DMG1500109</strain>
        <strain evidence="42 100">HPB3501</strain>
        <strain evidence="49">SFBRL218_S4</strain>
    </source>
</reference>
<dbReference type="Proteomes" id="UP000853596">
    <property type="component" value="Unassembled WGS sequence"/>
</dbReference>
<evidence type="ECO:0000313" key="68">
    <source>
        <dbReference type="Proteomes" id="UP000379076"/>
    </source>
</evidence>
<evidence type="ECO:0000313" key="65">
    <source>
        <dbReference type="Proteomes" id="UP000365297"/>
    </source>
</evidence>
<dbReference type="Proteomes" id="UP000331186">
    <property type="component" value="Unassembled WGS sequence"/>
</dbReference>
<evidence type="ECO:0000313" key="35">
    <source>
        <dbReference type="EMBL" id="ECC1557029.1"/>
    </source>
</evidence>
<evidence type="ECO:0000313" key="93">
    <source>
        <dbReference type="Proteomes" id="UP000548278"/>
    </source>
</evidence>
<evidence type="ECO:0000313" key="101">
    <source>
        <dbReference type="Proteomes" id="UP000852906"/>
    </source>
</evidence>
<dbReference type="EMBL" id="AABAYG010000004">
    <property type="protein sequence ID" value="EAG2245719.1"/>
    <property type="molecule type" value="Genomic_DNA"/>
</dbReference>
<dbReference type="Proteomes" id="UP000460224">
    <property type="component" value="Unassembled WGS sequence"/>
</dbReference>
<dbReference type="EMBL" id="AAHZFY010000006">
    <property type="protein sequence ID" value="ECB9513038.1"/>
    <property type="molecule type" value="Genomic_DNA"/>
</dbReference>
<evidence type="ECO:0000313" key="3">
    <source>
        <dbReference type="EMBL" id="EAC5549622.1"/>
    </source>
</evidence>
<evidence type="ECO:0000313" key="20">
    <source>
        <dbReference type="EMBL" id="EAG4183008.1"/>
    </source>
</evidence>
<evidence type="ECO:0000313" key="27">
    <source>
        <dbReference type="EMBL" id="EAH2280800.1"/>
    </source>
</evidence>
<dbReference type="EMBL" id="AABFVG010000001">
    <property type="protein sequence ID" value="EAH2280800.1"/>
    <property type="molecule type" value="Genomic_DNA"/>
</dbReference>
<evidence type="ECO:0000313" key="11">
    <source>
        <dbReference type="EMBL" id="EAE1338686.1"/>
    </source>
</evidence>
<dbReference type="Proteomes" id="UP000566721">
    <property type="component" value="Unassembled WGS sequence"/>
</dbReference>
<evidence type="ECO:0000313" key="59">
    <source>
        <dbReference type="Proteomes" id="UP000344343"/>
    </source>
</evidence>
<evidence type="ECO:0000313" key="99">
    <source>
        <dbReference type="Proteomes" id="UP000844415"/>
    </source>
</evidence>
<dbReference type="EMBL" id="AABBWO010000001">
    <property type="protein sequence ID" value="EAG4183008.1"/>
    <property type="molecule type" value="Genomic_DNA"/>
</dbReference>
<evidence type="ECO:0000313" key="63">
    <source>
        <dbReference type="Proteomes" id="UP000358545"/>
    </source>
</evidence>
<evidence type="ECO:0000259" key="1">
    <source>
        <dbReference type="Pfam" id="PF03551"/>
    </source>
</evidence>
<dbReference type="Proteomes" id="UP000844471">
    <property type="component" value="Unassembled WGS sequence"/>
</dbReference>
<dbReference type="Proteomes" id="UP000843775">
    <property type="component" value="Unassembled WGS sequence"/>
</dbReference>
<evidence type="ECO:0000313" key="14">
    <source>
        <dbReference type="EMBL" id="EAG0866922.1"/>
    </source>
</evidence>
<dbReference type="Proteomes" id="UP000336166">
    <property type="component" value="Unassembled WGS sequence"/>
</dbReference>
<dbReference type="EMBL" id="DAAJCS010000006">
    <property type="protein sequence ID" value="HAC0013104.1"/>
    <property type="molecule type" value="Genomic_DNA"/>
</dbReference>
<evidence type="ECO:0000313" key="44">
    <source>
        <dbReference type="EMBL" id="HAB8557190.1"/>
    </source>
</evidence>
<dbReference type="EMBL" id="AACJYH010000005">
    <property type="protein sequence ID" value="EAK8897583.1"/>
    <property type="molecule type" value="Genomic_DNA"/>
</dbReference>
<dbReference type="Proteomes" id="UP000852906">
    <property type="component" value="Unassembled WGS sequence"/>
</dbReference>
<evidence type="ECO:0000313" key="17">
    <source>
        <dbReference type="EMBL" id="EAG2245719.1"/>
    </source>
</evidence>
<evidence type="ECO:0000313" key="31">
    <source>
        <dbReference type="EMBL" id="EAK8897583.1"/>
    </source>
</evidence>
<dbReference type="EMBL" id="AAAJKI010000041">
    <property type="protein sequence ID" value="EAC6549265.1"/>
    <property type="molecule type" value="Genomic_DNA"/>
</dbReference>
<evidence type="ECO:0000313" key="29">
    <source>
        <dbReference type="EMBL" id="EAH4242250.1"/>
    </source>
</evidence>
<dbReference type="PANTHER" id="PTHR43252:SF4">
    <property type="entry name" value="TRANSCRIPTIONAL REGULATORY PROTEIN"/>
    <property type="match status" value="1"/>
</dbReference>
<dbReference type="Proteomes" id="UP000530452">
    <property type="component" value="Unassembled WGS sequence"/>
</dbReference>
<dbReference type="EMBL" id="AAANYN010000007">
    <property type="protein sequence ID" value="EAD5773884.1"/>
    <property type="molecule type" value="Genomic_DNA"/>
</dbReference>
<dbReference type="EMBL" id="AABGHY010000002">
    <property type="protein sequence ID" value="EAH3293510.1"/>
    <property type="molecule type" value="Genomic_DNA"/>
</dbReference>
<dbReference type="EMBL" id="AALEDS010000007">
    <property type="protein sequence ID" value="ECY6544458.1"/>
    <property type="molecule type" value="Genomic_DNA"/>
</dbReference>
<dbReference type="Proteomes" id="UP000467347">
    <property type="component" value="Unassembled WGS sequence"/>
</dbReference>
<reference evidence="42" key="9">
    <citation type="submission" date="2019-11" db="EMBL/GenBank/DDBJ databases">
        <authorList>
            <consortium name="NCBI Pathogen Detection Project"/>
        </authorList>
    </citation>
    <scope>NUCLEOTIDE SEQUENCE</scope>
    <source>
        <strain evidence="48">2017-325981-023-01</strain>
        <strain evidence="44">CFIAFB20100120</strain>
        <strain evidence="43">CFIAFB20130012</strain>
        <strain evidence="46">CFIAFB20170037</strain>
        <strain evidence="45">CFIAFB20170045</strain>
        <strain evidence="47">DMG1500109</strain>
        <strain evidence="42">HPB3501</strain>
        <strain evidence="49">SFBRL218_S4</strain>
    </source>
</reference>
<dbReference type="Proteomes" id="UP000527632">
    <property type="component" value="Unassembled WGS sequence"/>
</dbReference>
<evidence type="ECO:0000313" key="75">
    <source>
        <dbReference type="Proteomes" id="UP000455569"/>
    </source>
</evidence>
<dbReference type="EMBL" id="AABDGJ010000002">
    <property type="protein sequence ID" value="EAG6989757.1"/>
    <property type="molecule type" value="Genomic_DNA"/>
</dbReference>
<evidence type="ECO:0000313" key="21">
    <source>
        <dbReference type="EMBL" id="EAG4330491.1"/>
    </source>
</evidence>
<dbReference type="InterPro" id="IPR036388">
    <property type="entry name" value="WH-like_DNA-bd_sf"/>
</dbReference>
<dbReference type="AlphaFoldDB" id="A0A0B8RAM6"/>
<evidence type="ECO:0000313" key="70">
    <source>
        <dbReference type="Proteomes" id="UP000398321"/>
    </source>
</evidence>
<evidence type="ECO:0000313" key="45">
    <source>
        <dbReference type="EMBL" id="HAC0013104.1"/>
    </source>
</evidence>
<evidence type="ECO:0000313" key="25">
    <source>
        <dbReference type="EMBL" id="EAG9354308.1"/>
    </source>
</evidence>
<dbReference type="Proteomes" id="UP000376505">
    <property type="component" value="Unassembled WGS sequence"/>
</dbReference>
<dbReference type="EMBL" id="AANCRK010000003">
    <property type="protein sequence ID" value="EDN7715117.1"/>
    <property type="molecule type" value="Genomic_DNA"/>
</dbReference>
<dbReference type="Proteomes" id="UP000350032">
    <property type="component" value="Unassembled WGS sequence"/>
</dbReference>
<dbReference type="Proteomes" id="UP000533021">
    <property type="component" value="Unassembled WGS sequence"/>
</dbReference>
<dbReference type="EMBL" id="MJTJ01000006">
    <property type="protein sequence ID" value="OET52294.1"/>
    <property type="molecule type" value="Genomic_DNA"/>
</dbReference>
<dbReference type="PANTHER" id="PTHR43252">
    <property type="entry name" value="TRANSCRIPTIONAL REGULATOR YQJI"/>
    <property type="match status" value="1"/>
</dbReference>
<dbReference type="Proteomes" id="UP000531172">
    <property type="component" value="Unassembled WGS sequence"/>
</dbReference>
<evidence type="ECO:0000313" key="10">
    <source>
        <dbReference type="EMBL" id="EAD5786324.1"/>
    </source>
</evidence>
<evidence type="ECO:0000313" key="86">
    <source>
        <dbReference type="Proteomes" id="UP000530452"/>
    </source>
</evidence>
<dbReference type="InterPro" id="IPR005149">
    <property type="entry name" value="Tscrpt_reg_PadR_N"/>
</dbReference>
<reference evidence="72 82" key="8">
    <citation type="submission" date="2019-04" db="EMBL/GenBank/DDBJ databases">
        <authorList>
            <consortium name="GenomeTrakr network: Whole genome sequencing for foodborne pathogen traceback"/>
        </authorList>
    </citation>
    <scope>NUCLEOTIDE SEQUENCE [LARGE SCALE GENOMIC DNA]</scope>
    <source>
        <strain evidence="24 93">CFSAN004300</strain>
        <strain evidence="25 82">CFSAN072502</strain>
        <strain evidence="37 64">FLAG-55987</strain>
        <strain evidence="32 72">PHLUSALM00088</strain>
    </source>
</reference>
<dbReference type="EMBL" id="AABGUK010000003">
    <property type="protein sequence ID" value="EAH4242250.1"/>
    <property type="molecule type" value="Genomic_DNA"/>
</dbReference>
<dbReference type="Gene3D" id="1.10.10.10">
    <property type="entry name" value="Winged helix-like DNA-binding domain superfamily/Winged helix DNA-binding domain"/>
    <property type="match status" value="1"/>
</dbReference>
<dbReference type="Proteomes" id="UP000358545">
    <property type="component" value="Unassembled WGS sequence"/>
</dbReference>
<evidence type="ECO:0000313" key="24">
    <source>
        <dbReference type="EMBL" id="EAG6989757.1"/>
    </source>
</evidence>
<dbReference type="EMBL" id="AAAIXK010000002">
    <property type="protein sequence ID" value="EAC5549622.1"/>
    <property type="molecule type" value="Genomic_DNA"/>
</dbReference>
<evidence type="ECO:0000313" key="74">
    <source>
        <dbReference type="Proteomes" id="UP000427828"/>
    </source>
</evidence>
<dbReference type="EMBL" id="AAANYR010000003">
    <property type="protein sequence ID" value="EAD5786324.1"/>
    <property type="molecule type" value="Genomic_DNA"/>
</dbReference>
<dbReference type="EMBL" id="AANPAU010000009">
    <property type="protein sequence ID" value="EDP8514904.1"/>
    <property type="molecule type" value="Genomic_DNA"/>
</dbReference>
<dbReference type="EMBL" id="DAAEZQ010000001">
    <property type="protein sequence ID" value="HAA9720656.1"/>
    <property type="molecule type" value="Genomic_DNA"/>
</dbReference>
<gene>
    <name evidence="14" type="ORF">A8L61_06455</name>
    <name evidence="24" type="ORF">AB917_04055</name>
    <name evidence="2" type="ORF">ABZ57_04530</name>
    <name evidence="52" type="ORF">AJL21_03165</name>
    <name evidence="11" type="ORF">ART25_07200</name>
    <name evidence="3" type="ORF">ARY78_04150</name>
    <name evidence="18" type="ORF">B1N52_07540</name>
    <name evidence="17" type="ORF">B1S26_09935</name>
    <name evidence="19" type="ORF">B5K54_05775</name>
    <name evidence="15" type="ORF">BB997_07835</name>
    <name evidence="36" type="ORF">BCZ19_05530</name>
    <name evidence="16" type="ORF">BCZ21_09685</name>
    <name evidence="22" type="ORF">CA369_03325</name>
    <name evidence="20" type="ORF">CAC64_01525</name>
    <name evidence="21" type="ORF">CAV64_04445</name>
    <name evidence="25" type="ORF">CW895_10935</name>
    <name evidence="27" type="ORF">D4920_01830</name>
    <name evidence="26" type="ORF">D4B11_00720</name>
    <name evidence="28" type="ORF">D5N24_03800</name>
    <name evidence="31" type="ORF">D7104_07680</name>
    <name evidence="50" type="ORF">DCK61_09920</name>
    <name evidence="23" type="ORF">DCT16_07900</name>
    <name evidence="5" type="ORF">DQ70_08105</name>
    <name evidence="4" type="ORF">DU018_12970</name>
    <name evidence="53" type="ORF">DYZ80_01504</name>
    <name evidence="13" type="ORF">E1W56_05060</name>
    <name evidence="29" type="ORF">E5F58_09675</name>
    <name evidence="30" type="ORF">E5H26_01510</name>
    <name evidence="10" type="ORF">EX365_07140</name>
    <name evidence="9" type="ORF">EXZ73_06195</name>
    <name evidence="37" type="ORF">F6436_08960</name>
    <name evidence="38" type="ORF">F6515_02495</name>
    <name evidence="32" type="ORF">FA835_04875</name>
    <name evidence="34" type="ORF">FLQ97_04745</name>
    <name evidence="33" type="ORF">FLR03_04500</name>
    <name evidence="35" type="ORF">FNX40_09480</name>
    <name evidence="41" type="ORF">G3O21_002342</name>
    <name evidence="47" type="ORF">GI949_04010</name>
    <name evidence="42" type="ORF">GIH49_00705</name>
    <name evidence="40" type="ORF">GJW51_06775</name>
    <name evidence="39" type="ORF">GQG13_08280</name>
    <name evidence="43" type="ORF">GYR60_05665</name>
    <name evidence="44" type="ORF">GYS09_07805</name>
    <name evidence="45" type="ORF">GYX23_08855</name>
    <name evidence="46" type="ORF">GYY14_05520</name>
    <name evidence="48" type="ORF">HQN34_002251</name>
    <name evidence="51" type="ORF">HZJ64_06800</name>
    <name evidence="49" type="ORF">IP987_002830</name>
    <name evidence="6" type="ORF">KV70_04035</name>
    <name evidence="7" type="ORF">QD52_08160</name>
    <name evidence="8" type="ORF">UI29_08200</name>
    <name evidence="12" type="ORF">Y261_11270</name>
</gene>
<evidence type="ECO:0000313" key="69">
    <source>
        <dbReference type="Proteomes" id="UP000389283"/>
    </source>
</evidence>
<evidence type="ECO:0000313" key="90">
    <source>
        <dbReference type="Proteomes" id="UP000540417"/>
    </source>
</evidence>
<evidence type="ECO:0000313" key="77">
    <source>
        <dbReference type="Proteomes" id="UP000467347"/>
    </source>
</evidence>
<evidence type="ECO:0000313" key="2">
    <source>
        <dbReference type="EMBL" id="EAC4551741.1"/>
    </source>
</evidence>
<dbReference type="EMBL" id="DAAJZA010000002">
    <property type="protein sequence ID" value="HAC1754127.1"/>
    <property type="molecule type" value="Genomic_DNA"/>
</dbReference>
<evidence type="ECO:0000313" key="4">
    <source>
        <dbReference type="EMBL" id="EAC6549265.1"/>
    </source>
</evidence>
<dbReference type="EMBL" id="JACAVN010000003">
    <property type="protein sequence ID" value="NYA01537.1"/>
    <property type="molecule type" value="Genomic_DNA"/>
</dbReference>
<accession>A0A0B8RAM6</accession>
<reference evidence="86 88" key="6">
    <citation type="submission" date="2019-04" db="EMBL/GenBank/DDBJ databases">
        <authorList>
            <person name="Ashton P.M."/>
            <person name="Dallman T."/>
            <person name="Nair S."/>
            <person name="De Pinna E."/>
            <person name="Peters T."/>
            <person name="Grant K."/>
        </authorList>
    </citation>
    <scope>NUCLEOTIDE SEQUENCE [LARGE SCALE GENOMIC DNA]</scope>
    <source>
        <strain evidence="27 88">282333</strain>
        <strain evidence="28 86">282352</strain>
        <strain evidence="26 92">289003</strain>
        <strain evidence="13">RL15000286</strain>
    </source>
</reference>
<dbReference type="Proteomes" id="UP000540417">
    <property type="component" value="Unassembled WGS sequence"/>
</dbReference>
<evidence type="ECO:0000313" key="72">
    <source>
        <dbReference type="Proteomes" id="UP000410967"/>
    </source>
</evidence>
<evidence type="ECO:0000313" key="18">
    <source>
        <dbReference type="EMBL" id="EAG2515010.1"/>
    </source>
</evidence>
<evidence type="ECO:0000313" key="28">
    <source>
        <dbReference type="EMBL" id="EAH3293510.1"/>
    </source>
</evidence>
<dbReference type="Proteomes" id="UP000410967">
    <property type="component" value="Unassembled WGS sequence"/>
</dbReference>
<evidence type="ECO:0000313" key="53">
    <source>
        <dbReference type="EMBL" id="RKA08311.1"/>
    </source>
</evidence>
<dbReference type="KEGG" id="lmv:Y193_08665"/>
<dbReference type="Proteomes" id="UP000365297">
    <property type="component" value="Unassembled WGS sequence"/>
</dbReference>
<dbReference type="Proteomes" id="UP000393182">
    <property type="component" value="Unassembled WGS sequence"/>
</dbReference>
<dbReference type="Proteomes" id="UP000540117">
    <property type="component" value="Unassembled WGS sequence"/>
</dbReference>
<evidence type="ECO:0000313" key="5">
    <source>
        <dbReference type="EMBL" id="EAC7480639.1"/>
    </source>
</evidence>
<evidence type="ECO:0000313" key="51">
    <source>
        <dbReference type="EMBL" id="NYA01537.1"/>
    </source>
</evidence>
<dbReference type="Proteomes" id="UP000272537">
    <property type="component" value="Unassembled WGS sequence"/>
</dbReference>
<dbReference type="Proteomes" id="UP000525850">
    <property type="component" value="Unassembled WGS sequence"/>
</dbReference>
<evidence type="ECO:0000313" key="67">
    <source>
        <dbReference type="Proteomes" id="UP000376505"/>
    </source>
</evidence>
<evidence type="ECO:0000313" key="60">
    <source>
        <dbReference type="Proteomes" id="UP000345329"/>
    </source>
</evidence>
<evidence type="ECO:0000313" key="15">
    <source>
        <dbReference type="EMBL" id="EAG1893508.1"/>
    </source>
</evidence>
<evidence type="ECO:0000313" key="13">
    <source>
        <dbReference type="EMBL" id="EAE4941408.1"/>
    </source>
</evidence>
<evidence type="ECO:0000313" key="80">
    <source>
        <dbReference type="Proteomes" id="UP000481141"/>
    </source>
</evidence>
<reference evidence="52 101" key="1">
    <citation type="submission" date="2016-09" db="EMBL/GenBank/DDBJ databases">
        <title>100K Listeria isolates.</title>
        <authorList>
            <person name="Chen P."/>
            <person name="Weimer B.C."/>
            <person name="Kong N."/>
            <person name="Huang B."/>
        </authorList>
    </citation>
    <scope>NUCLEOTIDE SEQUENCE [LARGE SCALE GENOMIC DNA]</scope>
    <source>
        <strain evidence="52 101">BCW_2383</strain>
    </source>
</reference>
<dbReference type="Proteomes" id="UP000389283">
    <property type="component" value="Unassembled WGS sequence"/>
</dbReference>
<dbReference type="EMBL" id="AAAMZD010000003">
    <property type="protein sequence ID" value="EAD3792746.1"/>
    <property type="molecule type" value="Genomic_DNA"/>
</dbReference>
<evidence type="ECO:0000313" key="76">
    <source>
        <dbReference type="Proteomes" id="UP000460224"/>
    </source>
</evidence>
<evidence type="ECO:0000313" key="73">
    <source>
        <dbReference type="Proteomes" id="UP000423131"/>
    </source>
</evidence>
<evidence type="ECO:0000313" key="40">
    <source>
        <dbReference type="EMBL" id="EDN9836364.1"/>
    </source>
</evidence>
<evidence type="ECO:0000313" key="97">
    <source>
        <dbReference type="Proteomes" id="UP000841146"/>
    </source>
</evidence>
<evidence type="ECO:0000313" key="92">
    <source>
        <dbReference type="Proteomes" id="UP000546397"/>
    </source>
</evidence>
<evidence type="ECO:0000313" key="19">
    <source>
        <dbReference type="EMBL" id="EAG2996787.1"/>
    </source>
</evidence>
<dbReference type="Proteomes" id="UP000379076">
    <property type="component" value="Unassembled WGS sequence"/>
</dbReference>
<evidence type="ECO:0000313" key="7">
    <source>
        <dbReference type="EMBL" id="EAD1185044.1"/>
    </source>
</evidence>
<dbReference type="EMBL" id="AABEMN010000001">
    <property type="protein sequence ID" value="EAG9518274.1"/>
    <property type="molecule type" value="Genomic_DNA"/>
</dbReference>
<evidence type="ECO:0000313" key="58">
    <source>
        <dbReference type="Proteomes" id="UP000339309"/>
    </source>
</evidence>
<dbReference type="Proteomes" id="UP000843503">
    <property type="component" value="Unassembled WGS sequence"/>
</dbReference>
<dbReference type="EMBL" id="AAALRN010000003">
    <property type="protein sequence ID" value="EAD1185044.1"/>
    <property type="molecule type" value="Genomic_DNA"/>
</dbReference>